<dbReference type="EMBL" id="BSYO01000011">
    <property type="protein sequence ID" value="GMH11595.1"/>
    <property type="molecule type" value="Genomic_DNA"/>
</dbReference>
<keyword evidence="2" id="KW-1185">Reference proteome</keyword>
<evidence type="ECO:0000313" key="1">
    <source>
        <dbReference type="EMBL" id="GMH11595.1"/>
    </source>
</evidence>
<dbReference type="AlphaFoldDB" id="A0AAD3XPD9"/>
<protein>
    <submittedName>
        <fullName evidence="1">Uncharacterized protein</fullName>
    </submittedName>
</protein>
<comment type="caution">
    <text evidence="1">The sequence shown here is derived from an EMBL/GenBank/DDBJ whole genome shotgun (WGS) entry which is preliminary data.</text>
</comment>
<sequence length="152" mass="16476">MKAASLKELSCPDSAVVALEVVLPVDGLHDSTLPLPGDHSGFQAGIDALEVDPFGANPTFSKVLLLEEAGTIERLEDDENNLVGENRVMDFDSDGVSSQSSEGWSVEDIAKDSMHYVLQRLLLEKATQLYVCSIDKDLRAFYLTSLTPAGMM</sequence>
<accession>A0AAD3XPD9</accession>
<gene>
    <name evidence="1" type="ORF">Nepgr_013436</name>
</gene>
<dbReference type="Proteomes" id="UP001279734">
    <property type="component" value="Unassembled WGS sequence"/>
</dbReference>
<reference evidence="1" key="1">
    <citation type="submission" date="2023-05" db="EMBL/GenBank/DDBJ databases">
        <title>Nepenthes gracilis genome sequencing.</title>
        <authorList>
            <person name="Fukushima K."/>
        </authorList>
    </citation>
    <scope>NUCLEOTIDE SEQUENCE</scope>
    <source>
        <strain evidence="1">SING2019-196</strain>
    </source>
</reference>
<proteinExistence type="predicted"/>
<evidence type="ECO:0000313" key="2">
    <source>
        <dbReference type="Proteomes" id="UP001279734"/>
    </source>
</evidence>
<name>A0AAD3XPD9_NEPGR</name>
<organism evidence="1 2">
    <name type="scientific">Nepenthes gracilis</name>
    <name type="common">Slender pitcher plant</name>
    <dbReference type="NCBI Taxonomy" id="150966"/>
    <lineage>
        <taxon>Eukaryota</taxon>
        <taxon>Viridiplantae</taxon>
        <taxon>Streptophyta</taxon>
        <taxon>Embryophyta</taxon>
        <taxon>Tracheophyta</taxon>
        <taxon>Spermatophyta</taxon>
        <taxon>Magnoliopsida</taxon>
        <taxon>eudicotyledons</taxon>
        <taxon>Gunneridae</taxon>
        <taxon>Pentapetalae</taxon>
        <taxon>Caryophyllales</taxon>
        <taxon>Nepenthaceae</taxon>
        <taxon>Nepenthes</taxon>
    </lineage>
</organism>